<dbReference type="GO" id="GO:0009505">
    <property type="term" value="C:plant-type cell wall"/>
    <property type="evidence" value="ECO:0007669"/>
    <property type="project" value="TreeGrafter"/>
</dbReference>
<proteinExistence type="predicted"/>
<keyword evidence="2" id="KW-0378">Hydrolase</keyword>
<dbReference type="Gene3D" id="2.60.40.10">
    <property type="entry name" value="Immunoglobulins"/>
    <property type="match status" value="1"/>
</dbReference>
<dbReference type="Pfam" id="PF01915">
    <property type="entry name" value="Glyco_hydro_3_C"/>
    <property type="match status" value="1"/>
</dbReference>
<accession>A0A811Q6K5</accession>
<dbReference type="Pfam" id="PF14310">
    <property type="entry name" value="Fn3-like"/>
    <property type="match status" value="1"/>
</dbReference>
<evidence type="ECO:0000313" key="6">
    <source>
        <dbReference type="Proteomes" id="UP000604825"/>
    </source>
</evidence>
<dbReference type="GO" id="GO:0009044">
    <property type="term" value="F:xylan 1,4-beta-xylosidase activity"/>
    <property type="evidence" value="ECO:0007669"/>
    <property type="project" value="InterPro"/>
</dbReference>
<evidence type="ECO:0000256" key="2">
    <source>
        <dbReference type="ARBA" id="ARBA00022801"/>
    </source>
</evidence>
<dbReference type="Proteomes" id="UP000604825">
    <property type="component" value="Unassembled WGS sequence"/>
</dbReference>
<dbReference type="InterPro" id="IPR044993">
    <property type="entry name" value="BXL"/>
</dbReference>
<dbReference type="GO" id="GO:0046556">
    <property type="term" value="F:alpha-L-arabinofuranosidase activity"/>
    <property type="evidence" value="ECO:0007669"/>
    <property type="project" value="TreeGrafter"/>
</dbReference>
<dbReference type="InterPro" id="IPR026891">
    <property type="entry name" value="Fn3-like"/>
</dbReference>
<dbReference type="FunFam" id="2.60.40.10:FF:001112">
    <property type="entry name" value="probable beta-D-xylosidase 7"/>
    <property type="match status" value="1"/>
</dbReference>
<evidence type="ECO:0000259" key="4">
    <source>
        <dbReference type="SMART" id="SM01217"/>
    </source>
</evidence>
<keyword evidence="1" id="KW-0732">Signal</keyword>
<dbReference type="InterPro" id="IPR001764">
    <property type="entry name" value="Glyco_hydro_3_N"/>
</dbReference>
<dbReference type="InterPro" id="IPR013783">
    <property type="entry name" value="Ig-like_fold"/>
</dbReference>
<dbReference type="GO" id="GO:0031222">
    <property type="term" value="P:arabinan catabolic process"/>
    <property type="evidence" value="ECO:0007669"/>
    <property type="project" value="TreeGrafter"/>
</dbReference>
<gene>
    <name evidence="5" type="ORF">NCGR_LOCUS37480</name>
</gene>
<dbReference type="OrthoDB" id="47059at2759"/>
<dbReference type="InterPro" id="IPR002772">
    <property type="entry name" value="Glyco_hydro_3_C"/>
</dbReference>
<dbReference type="PANTHER" id="PTHR42721:SF4">
    <property type="entry name" value="OS11G0291000 PROTEIN"/>
    <property type="match status" value="1"/>
</dbReference>
<keyword evidence="3" id="KW-0326">Glycosidase</keyword>
<evidence type="ECO:0000256" key="1">
    <source>
        <dbReference type="ARBA" id="ARBA00022729"/>
    </source>
</evidence>
<dbReference type="EMBL" id="CAJGYO010000009">
    <property type="protein sequence ID" value="CAD6253863.1"/>
    <property type="molecule type" value="Genomic_DNA"/>
</dbReference>
<dbReference type="SMART" id="SM01217">
    <property type="entry name" value="Fn3_like"/>
    <property type="match status" value="1"/>
</dbReference>
<dbReference type="GO" id="GO:0045493">
    <property type="term" value="P:xylan catabolic process"/>
    <property type="evidence" value="ECO:0007669"/>
    <property type="project" value="InterPro"/>
</dbReference>
<dbReference type="FunFam" id="3.40.50.1700:FF:000001">
    <property type="entry name" value="probable beta-D-xylosidase 2"/>
    <property type="match status" value="1"/>
</dbReference>
<protein>
    <recommendedName>
        <fullName evidence="4">Fibronectin type III-like domain-containing protein</fullName>
    </recommendedName>
</protein>
<dbReference type="AlphaFoldDB" id="A0A811Q6K5"/>
<reference evidence="5" key="1">
    <citation type="submission" date="2020-10" db="EMBL/GenBank/DDBJ databases">
        <authorList>
            <person name="Han B."/>
            <person name="Lu T."/>
            <person name="Zhao Q."/>
            <person name="Huang X."/>
            <person name="Zhao Y."/>
        </authorList>
    </citation>
    <scope>NUCLEOTIDE SEQUENCE</scope>
</reference>
<dbReference type="Gene3D" id="3.40.50.1700">
    <property type="entry name" value="Glycoside hydrolase family 3 C-terminal domain"/>
    <property type="match status" value="1"/>
</dbReference>
<sequence length="642" mass="68931">MRAIGREARALYNLGQAEGLTIWSPNVNIFRDPRWGRGQETPGEDPAVASKYGVAFVRGIQGSTPAGAPAPLQASACCKHATAYDLEDWNGVARYDFDARVTLQDLADTFNPPFQSCVVDGKASCVMCAYTGINGVPACASSDLLTKTFRGAWGLDGYVSSDCDAVAIMHDAQRYVPTPEDTVAVALKAGLDLNCGTYTQEHGMAAIQQGKMTEKDVDKALTNLFAVRMRLGHFDGDPRGNALYGRLGAADVCTADHKNLALEAAQDGIVLLKNDAGILPLDRSAVGSAAVIGHNANDPLVLSGNYFGPACKTTTPLEGIQSYVRNVRFLAGCSSAACGYAATGQAAALASSSEYVFLFMGLSQDQEKEGLDRTSLLLPGKQQSLITAVASAARRPVILVLLTGGPVDITFAQSNPKIGAILWAGYPGQAGGLAIARVLFGDHNPSGRLPVTWYPEEFTKVPMTDMRMRADPATGYPGRSYRFYRGNTIYKFGYGLSYSKFSHQLVTGGKNHLAPSTSLLAGLSATTKDTTSYYHVDDIGADGCEQLKFPAEVEVQNHGPMDGKHSVLMFLRWPNETDGRPVSQLIGFRSQHIKAGEKANVRFDVSPCEHFSRAREDGKKVIDRGSHFLMVGKEELQISFEA</sequence>
<evidence type="ECO:0000256" key="3">
    <source>
        <dbReference type="ARBA" id="ARBA00023295"/>
    </source>
</evidence>
<comment type="caution">
    <text evidence="5">The sequence shown here is derived from an EMBL/GenBank/DDBJ whole genome shotgun (WGS) entry which is preliminary data.</text>
</comment>
<dbReference type="SUPFAM" id="SSF52279">
    <property type="entry name" value="Beta-D-glucan exohydrolase, C-terminal domain"/>
    <property type="match status" value="1"/>
</dbReference>
<dbReference type="Gene3D" id="3.20.20.300">
    <property type="entry name" value="Glycoside hydrolase, family 3, N-terminal domain"/>
    <property type="match status" value="1"/>
</dbReference>
<dbReference type="SUPFAM" id="SSF51445">
    <property type="entry name" value="(Trans)glycosidases"/>
    <property type="match status" value="1"/>
</dbReference>
<feature type="domain" description="Fibronectin type III-like" evidence="4">
    <location>
        <begin position="565"/>
        <end position="635"/>
    </location>
</feature>
<name>A0A811Q6K5_9POAL</name>
<dbReference type="Pfam" id="PF00933">
    <property type="entry name" value="Glyco_hydro_3"/>
    <property type="match status" value="1"/>
</dbReference>
<evidence type="ECO:0000313" key="5">
    <source>
        <dbReference type="EMBL" id="CAD6253863.1"/>
    </source>
</evidence>
<dbReference type="InterPro" id="IPR036881">
    <property type="entry name" value="Glyco_hydro_3_C_sf"/>
</dbReference>
<dbReference type="PANTHER" id="PTHR42721">
    <property type="entry name" value="SUGAR HYDROLASE-RELATED"/>
    <property type="match status" value="1"/>
</dbReference>
<organism evidence="5 6">
    <name type="scientific">Miscanthus lutarioriparius</name>
    <dbReference type="NCBI Taxonomy" id="422564"/>
    <lineage>
        <taxon>Eukaryota</taxon>
        <taxon>Viridiplantae</taxon>
        <taxon>Streptophyta</taxon>
        <taxon>Embryophyta</taxon>
        <taxon>Tracheophyta</taxon>
        <taxon>Spermatophyta</taxon>
        <taxon>Magnoliopsida</taxon>
        <taxon>Liliopsida</taxon>
        <taxon>Poales</taxon>
        <taxon>Poaceae</taxon>
        <taxon>PACMAD clade</taxon>
        <taxon>Panicoideae</taxon>
        <taxon>Andropogonodae</taxon>
        <taxon>Andropogoneae</taxon>
        <taxon>Saccharinae</taxon>
        <taxon>Miscanthus</taxon>
    </lineage>
</organism>
<dbReference type="InterPro" id="IPR017853">
    <property type="entry name" value="GH"/>
</dbReference>
<dbReference type="InterPro" id="IPR036962">
    <property type="entry name" value="Glyco_hydro_3_N_sf"/>
</dbReference>
<keyword evidence="6" id="KW-1185">Reference proteome</keyword>